<protein>
    <recommendedName>
        <fullName evidence="1">Ras-GAP domain-containing protein</fullName>
    </recommendedName>
</protein>
<dbReference type="PROSITE" id="PS50018">
    <property type="entry name" value="RAS_GTPASE_ACTIV_2"/>
    <property type="match status" value="1"/>
</dbReference>
<dbReference type="AlphaFoldDB" id="A0A1J4KJE2"/>
<dbReference type="Proteomes" id="UP000179807">
    <property type="component" value="Unassembled WGS sequence"/>
</dbReference>
<reference evidence="2" key="1">
    <citation type="submission" date="2016-10" db="EMBL/GenBank/DDBJ databases">
        <authorList>
            <person name="Benchimol M."/>
            <person name="Almeida L.G."/>
            <person name="Vasconcelos A.T."/>
            <person name="Perreira-Neves A."/>
            <person name="Rosa I.A."/>
            <person name="Tasca T."/>
            <person name="Bogo M.R."/>
            <person name="de Souza W."/>
        </authorList>
    </citation>
    <scope>NUCLEOTIDE SEQUENCE [LARGE SCALE GENOMIC DNA]</scope>
    <source>
        <strain evidence="2">K</strain>
    </source>
</reference>
<evidence type="ECO:0000313" key="2">
    <source>
        <dbReference type="EMBL" id="OHT09940.1"/>
    </source>
</evidence>
<dbReference type="SUPFAM" id="SSF48350">
    <property type="entry name" value="GTPase activation domain, GAP"/>
    <property type="match status" value="1"/>
</dbReference>
<dbReference type="GeneID" id="94836427"/>
<keyword evidence="3" id="KW-1185">Reference proteome</keyword>
<dbReference type="InterPro" id="IPR008936">
    <property type="entry name" value="Rho_GTPase_activation_prot"/>
</dbReference>
<dbReference type="VEuPathDB" id="TrichDB:TRFO_21031"/>
<dbReference type="InterPro" id="IPR001936">
    <property type="entry name" value="RasGAP_dom"/>
</dbReference>
<dbReference type="RefSeq" id="XP_068363076.1">
    <property type="nucleotide sequence ID" value="XM_068501723.1"/>
</dbReference>
<dbReference type="EMBL" id="MLAK01000626">
    <property type="protein sequence ID" value="OHT09940.1"/>
    <property type="molecule type" value="Genomic_DNA"/>
</dbReference>
<accession>A0A1J4KJE2</accession>
<evidence type="ECO:0000259" key="1">
    <source>
        <dbReference type="PROSITE" id="PS50018"/>
    </source>
</evidence>
<proteinExistence type="predicted"/>
<evidence type="ECO:0000313" key="3">
    <source>
        <dbReference type="Proteomes" id="UP000179807"/>
    </source>
</evidence>
<comment type="caution">
    <text evidence="2">The sequence shown here is derived from an EMBL/GenBank/DDBJ whole genome shotgun (WGS) entry which is preliminary data.</text>
</comment>
<feature type="domain" description="Ras-GAP" evidence="1">
    <location>
        <begin position="297"/>
        <end position="396"/>
    </location>
</feature>
<dbReference type="Pfam" id="PF00616">
    <property type="entry name" value="RasGAP"/>
    <property type="match status" value="1"/>
</dbReference>
<organism evidence="2 3">
    <name type="scientific">Tritrichomonas foetus</name>
    <dbReference type="NCBI Taxonomy" id="1144522"/>
    <lineage>
        <taxon>Eukaryota</taxon>
        <taxon>Metamonada</taxon>
        <taxon>Parabasalia</taxon>
        <taxon>Tritrichomonadida</taxon>
        <taxon>Tritrichomonadidae</taxon>
        <taxon>Tritrichomonas</taxon>
    </lineage>
</organism>
<sequence length="468" mass="52797">MIIFEFSKLLLPFENGKINNSKLNSNAVSKVSNSNMPKNSIINENSNSNLTPSLNTNLASNLNSCHSNLTSPATNPMSTNSSDNIKESVIMFAVVTDKANYYWVVLTKNYSINLYKIIQGSPLFKTVDFNNYAANGKKIIIDGIQYDYTRKNTGELIKIGLSRPNDNICFLRSFKGIKRYSKFIPDIVKNHFISLLSSPDFTLTTSIVEVLFNEHDKNIIPDIIGCLEGTGTFSPFLRYIFSDSVMNTDRADFLFKNSSVCTYLASNIFYMKGNLLLKPIIEQIKCNKDSPIGAIASIIAQSSNLPLSLRFVLQNVFKSSRRKFPYNLTPLHVLSDFFMFRFIFPAMVTDQGLADKSLTDIGKSIGNAFMFKRDDPSVNDEGLLKSIAAFLLDITKIDSQAVDIQKINFENIVFFLDSYNDKLIKNFTHKKEKRIHPFTWSMVEIIENCFVGCNENFAAEINASQLFA</sequence>
<dbReference type="Gene3D" id="1.10.506.10">
    <property type="entry name" value="GTPase Activation - p120gap, domain 1"/>
    <property type="match status" value="1"/>
</dbReference>
<name>A0A1J4KJE2_9EUKA</name>
<gene>
    <name evidence="2" type="ORF">TRFO_21031</name>
</gene>